<evidence type="ECO:0000313" key="3">
    <source>
        <dbReference type="EMBL" id="NLR81002.1"/>
    </source>
</evidence>
<dbReference type="EMBL" id="JABAHZ010000005">
    <property type="protein sequence ID" value="NLR81002.1"/>
    <property type="molecule type" value="Genomic_DNA"/>
</dbReference>
<sequence length="400" mass="47228">MAKTPDSTTPQHFYSLDAVRGIASMIVVIYHWQFFYYKDDVFVLNHFDRYALPWYSQLSMIYEYAVVAVDLFFLLSGFIFFWLYAERIATHSMNFGRFAVLRISRLYPLHFACLITVAVLQWMMLKVYGHYYILVYNDFYHFILNLLFMQTWGFEKGFSFNGPSWSVSVEVFLYLLFFVICWCRWQANRGLLILLIPLGAIIQHYGSYLGKGVFSFFLGALVYYLYDWIIRGNKGRKYLPYILTLTGILWAFVFIAYRFNLVYPLWEAMMKRYRPQMNIADYHANYHTTINLIFRVTVSPCTIICLVLWESVKGQWAKWLLVIGNSSYAIYLIHFPLQIVFVLVLKCLGLDRTLMYSPIALMLFLAILIPVSTAAFYYFELPMEKMLRQALVGRKKTLVT</sequence>
<keyword evidence="3" id="KW-0808">Transferase</keyword>
<dbReference type="AlphaFoldDB" id="A0A847SVU4"/>
<comment type="caution">
    <text evidence="3">The sequence shown here is derived from an EMBL/GenBank/DDBJ whole genome shotgun (WGS) entry which is preliminary data.</text>
</comment>
<organism evidence="3 4">
    <name type="scientific">Chitinophaga eiseniae</name>
    <dbReference type="NCBI Taxonomy" id="634771"/>
    <lineage>
        <taxon>Bacteria</taxon>
        <taxon>Pseudomonadati</taxon>
        <taxon>Bacteroidota</taxon>
        <taxon>Chitinophagia</taxon>
        <taxon>Chitinophagales</taxon>
        <taxon>Chitinophagaceae</taxon>
        <taxon>Chitinophaga</taxon>
    </lineage>
</organism>
<evidence type="ECO:0000259" key="2">
    <source>
        <dbReference type="Pfam" id="PF01757"/>
    </source>
</evidence>
<feature type="transmembrane region" description="Helical" evidence="1">
    <location>
        <begin position="169"/>
        <end position="187"/>
    </location>
</feature>
<keyword evidence="4" id="KW-1185">Reference proteome</keyword>
<gene>
    <name evidence="3" type="ORF">HGH91_20400</name>
</gene>
<keyword evidence="3" id="KW-0012">Acyltransferase</keyword>
<dbReference type="GO" id="GO:0016020">
    <property type="term" value="C:membrane"/>
    <property type="evidence" value="ECO:0007669"/>
    <property type="project" value="TreeGrafter"/>
</dbReference>
<proteinExistence type="predicted"/>
<keyword evidence="1" id="KW-0472">Membrane</keyword>
<feature type="transmembrane region" description="Helical" evidence="1">
    <location>
        <begin position="106"/>
        <end position="125"/>
    </location>
</feature>
<feature type="transmembrane region" description="Helical" evidence="1">
    <location>
        <begin position="238"/>
        <end position="259"/>
    </location>
</feature>
<feature type="transmembrane region" description="Helical" evidence="1">
    <location>
        <begin position="292"/>
        <end position="312"/>
    </location>
</feature>
<name>A0A847SVU4_9BACT</name>
<dbReference type="Proteomes" id="UP000552864">
    <property type="component" value="Unassembled WGS sequence"/>
</dbReference>
<evidence type="ECO:0000256" key="1">
    <source>
        <dbReference type="SAM" id="Phobius"/>
    </source>
</evidence>
<accession>A0A847SVU4</accession>
<dbReference type="InterPro" id="IPR050879">
    <property type="entry name" value="Acyltransferase_3"/>
</dbReference>
<dbReference type="InterPro" id="IPR002656">
    <property type="entry name" value="Acyl_transf_3_dom"/>
</dbReference>
<feature type="transmembrane region" description="Helical" evidence="1">
    <location>
        <begin position="319"/>
        <end position="344"/>
    </location>
</feature>
<dbReference type="RefSeq" id="WP_168740663.1">
    <property type="nucleotide sequence ID" value="NZ_JABAHZ010000005.1"/>
</dbReference>
<dbReference type="PANTHER" id="PTHR23028">
    <property type="entry name" value="ACETYLTRANSFERASE"/>
    <property type="match status" value="1"/>
</dbReference>
<reference evidence="3 4" key="1">
    <citation type="submission" date="2020-04" db="EMBL/GenBank/DDBJ databases">
        <authorList>
            <person name="Yin C."/>
        </authorList>
    </citation>
    <scope>NUCLEOTIDE SEQUENCE [LARGE SCALE GENOMIC DNA]</scope>
    <source>
        <strain evidence="3 4">Ak56</strain>
    </source>
</reference>
<dbReference type="PANTHER" id="PTHR23028:SF131">
    <property type="entry name" value="BLR2367 PROTEIN"/>
    <property type="match status" value="1"/>
</dbReference>
<dbReference type="GO" id="GO:0016747">
    <property type="term" value="F:acyltransferase activity, transferring groups other than amino-acyl groups"/>
    <property type="evidence" value="ECO:0007669"/>
    <property type="project" value="InterPro"/>
</dbReference>
<feature type="transmembrane region" description="Helical" evidence="1">
    <location>
        <begin position="356"/>
        <end position="379"/>
    </location>
</feature>
<evidence type="ECO:0000313" key="4">
    <source>
        <dbReference type="Proteomes" id="UP000552864"/>
    </source>
</evidence>
<protein>
    <submittedName>
        <fullName evidence="3">Acyltransferase</fullName>
    </submittedName>
</protein>
<dbReference type="GO" id="GO:0000271">
    <property type="term" value="P:polysaccharide biosynthetic process"/>
    <property type="evidence" value="ECO:0007669"/>
    <property type="project" value="TreeGrafter"/>
</dbReference>
<keyword evidence="1" id="KW-0812">Transmembrane</keyword>
<feature type="transmembrane region" description="Helical" evidence="1">
    <location>
        <begin position="207"/>
        <end position="226"/>
    </location>
</feature>
<feature type="domain" description="Acyltransferase 3" evidence="2">
    <location>
        <begin position="14"/>
        <end position="369"/>
    </location>
</feature>
<feature type="transmembrane region" description="Helical" evidence="1">
    <location>
        <begin position="12"/>
        <end position="32"/>
    </location>
</feature>
<dbReference type="Pfam" id="PF01757">
    <property type="entry name" value="Acyl_transf_3"/>
    <property type="match status" value="1"/>
</dbReference>
<keyword evidence="1" id="KW-1133">Transmembrane helix</keyword>
<feature type="transmembrane region" description="Helical" evidence="1">
    <location>
        <begin position="61"/>
        <end position="85"/>
    </location>
</feature>